<comment type="cofactor">
    <cofactor evidence="4">
        <name>Mn(2+)</name>
        <dbReference type="ChEBI" id="CHEBI:29035"/>
    </cofactor>
</comment>
<keyword evidence="1 4" id="KW-0378">Hydrolase</keyword>
<accession>A0ABZ2SIY2</accession>
<dbReference type="InterPro" id="IPR009164">
    <property type="entry name" value="FBPtase_class3"/>
</dbReference>
<reference evidence="5 6" key="2">
    <citation type="submission" date="2024-03" db="EMBL/GenBank/DDBJ databases">
        <title>The Genome Sequence of Enterococcus sp. DIV2402.</title>
        <authorList>
            <consortium name="The Broad Institute Genomics Platform"/>
            <consortium name="The Broad Institute Microbial Omics Core"/>
            <consortium name="The Broad Institute Genomic Center for Infectious Diseases"/>
            <person name="Earl A."/>
            <person name="Manson A."/>
            <person name="Gilmore M."/>
            <person name="Schwartman J."/>
            <person name="Shea T."/>
            <person name="Abouelleil A."/>
            <person name="Cao P."/>
            <person name="Chapman S."/>
            <person name="Cusick C."/>
            <person name="Young S."/>
            <person name="Neafsey D."/>
            <person name="Nusbaum C."/>
            <person name="Birren B."/>
        </authorList>
    </citation>
    <scope>NUCLEOTIDE SEQUENCE [LARGE SCALE GENOMIC DNA]</scope>
    <source>
        <strain evidence="5 6">DIV2402</strain>
    </source>
</reference>
<evidence type="ECO:0000256" key="1">
    <source>
        <dbReference type="ARBA" id="ARBA00022801"/>
    </source>
</evidence>
<evidence type="ECO:0000256" key="2">
    <source>
        <dbReference type="ARBA" id="ARBA00023211"/>
    </source>
</evidence>
<dbReference type="EC" id="3.1.3.11" evidence="4"/>
<evidence type="ECO:0000313" key="5">
    <source>
        <dbReference type="EMBL" id="WYJ75810.1"/>
    </source>
</evidence>
<comment type="similarity">
    <text evidence="4">Belongs to the FBPase class 3 family.</text>
</comment>
<sequence length="664" mass="76561">MTCILILYKLNNFDIVLNKRGESMSKEKYYALLKEKFQNKENVVTEIINLEAILHLPKGTEHFVSDVHGEFEAFDHVLRNGSGSVKEKLVECFANTSVDIDDLATLIYYPEEKMQLEKAQMTQGEREQWYGEKIQLLIQTINFSSRKYTRSKVRKALPKRFSYIIEELLTESQKEPGKEGYFHAIIDKIIQLHQASALIKDLCYLIQRFVVDHLHVVGDIYDRGPAPDFIMERLVQHHSVDIQWGNHDIVWMAAMAGSPIAIMNLLRICARYGNLDIVEERYGINVRPLVEYSKQHYLANDKFAPKLAPDEDELTESEKEHLNVVQQATTILQFKLEGQLINRRPDFRMNDRHMLKNIDYDTQEITLKGTNYPLVNFQAPTVDPSNPCALTEEEERLLNKLMLSFQASEKLRRHTDFLIEKGSMYLCYNGNLLLHGCIPLHENGDFKSFRINQKQYAGKELLDYFEKQVRKSYKDYSVSDDLATDLLWYLWTGECSSLFGKNAMTTFERYYIEDKKTHKEEKNAYYHLRNEEHICQDILALFDLPITGHIINGHTPVKAKKGESPIKANGRLLVIDGGFAKSYQKETGLAGYTLLSNSYGLQLVAHQPFSSVDEAVAEGSDILSTKRLIESVDTRTTVGNTNIGQKLKQEMNALETLYQNYEKC</sequence>
<evidence type="ECO:0000256" key="4">
    <source>
        <dbReference type="HAMAP-Rule" id="MF_01854"/>
    </source>
</evidence>
<organism evidence="5 6">
    <name type="scientific">Candidatus Enterococcus lowellii</name>
    <dbReference type="NCBI Taxonomy" id="2230877"/>
    <lineage>
        <taxon>Bacteria</taxon>
        <taxon>Bacillati</taxon>
        <taxon>Bacillota</taxon>
        <taxon>Bacilli</taxon>
        <taxon>Lactobacillales</taxon>
        <taxon>Enterococcaceae</taxon>
        <taxon>Enterococcus</taxon>
    </lineage>
</organism>
<dbReference type="Gene3D" id="3.60.21.10">
    <property type="match status" value="1"/>
</dbReference>
<comment type="pathway">
    <text evidence="4">Carbohydrate biosynthesis; gluconeogenesis.</text>
</comment>
<proteinExistence type="inferred from homology"/>
<protein>
    <recommendedName>
        <fullName evidence="4">Fructose-1,6-bisphosphatase class 3</fullName>
        <shortName evidence="4">FBPase class 3</shortName>
        <ecNumber evidence="4">3.1.3.11</ecNumber>
    </recommendedName>
    <alternativeName>
        <fullName evidence="4">D-fructose-1,6-bisphosphate 1-phosphohydrolase class 3</fullName>
    </alternativeName>
</protein>
<evidence type="ECO:0000313" key="6">
    <source>
        <dbReference type="Proteomes" id="UP000664701"/>
    </source>
</evidence>
<keyword evidence="6" id="KW-1185">Reference proteome</keyword>
<dbReference type="HAMAP" id="MF_01854">
    <property type="entry name" value="FBPase_class3"/>
    <property type="match status" value="1"/>
</dbReference>
<name>A0ABZ2SIY2_9ENTE</name>
<reference evidence="5 6" key="1">
    <citation type="submission" date="2021-03" db="EMBL/GenBank/DDBJ databases">
        <authorList>
            <person name="Gilmore M.S."/>
            <person name="Schwartzman J."/>
            <person name="Van Tyne D."/>
            <person name="Martin M."/>
            <person name="Earl A.M."/>
            <person name="Manson A.L."/>
            <person name="Straub T."/>
            <person name="Salamzade R."/>
            <person name="Saavedra J."/>
            <person name="Lebreton F."/>
            <person name="Prichula J."/>
            <person name="Schaufler K."/>
            <person name="Gaca A."/>
            <person name="Sgardioli B."/>
            <person name="Wagenaar J."/>
            <person name="Strong T."/>
        </authorList>
    </citation>
    <scope>NUCLEOTIDE SEQUENCE [LARGE SCALE GENOMIC DNA]</scope>
    <source>
        <strain evidence="5 6">DIV2402</strain>
    </source>
</reference>
<dbReference type="InterPro" id="IPR029052">
    <property type="entry name" value="Metallo-depent_PP-like"/>
</dbReference>
<keyword evidence="2 4" id="KW-0464">Manganese</keyword>
<gene>
    <name evidence="4" type="primary">fbp</name>
    <name evidence="5" type="ORF">DOK78_000398</name>
</gene>
<comment type="catalytic activity">
    <reaction evidence="4">
        <text>beta-D-fructose 1,6-bisphosphate + H2O = beta-D-fructose 6-phosphate + phosphate</text>
        <dbReference type="Rhea" id="RHEA:11064"/>
        <dbReference type="ChEBI" id="CHEBI:15377"/>
        <dbReference type="ChEBI" id="CHEBI:32966"/>
        <dbReference type="ChEBI" id="CHEBI:43474"/>
        <dbReference type="ChEBI" id="CHEBI:57634"/>
        <dbReference type="EC" id="3.1.3.11"/>
    </reaction>
</comment>
<dbReference type="EMBL" id="CP147251">
    <property type="protein sequence ID" value="WYJ75810.1"/>
    <property type="molecule type" value="Genomic_DNA"/>
</dbReference>
<dbReference type="Pfam" id="PF06874">
    <property type="entry name" value="FBPase_2"/>
    <property type="match status" value="1"/>
</dbReference>
<dbReference type="PIRSF" id="PIRSF000906">
    <property type="entry name" value="FBPtase_Bacill"/>
    <property type="match status" value="1"/>
</dbReference>
<dbReference type="SUPFAM" id="SSF56300">
    <property type="entry name" value="Metallo-dependent phosphatases"/>
    <property type="match status" value="1"/>
</dbReference>
<keyword evidence="3 4" id="KW-0119">Carbohydrate metabolism</keyword>
<evidence type="ECO:0000256" key="3">
    <source>
        <dbReference type="ARBA" id="ARBA00023277"/>
    </source>
</evidence>
<dbReference type="Proteomes" id="UP000664701">
    <property type="component" value="Chromosome"/>
</dbReference>